<evidence type="ECO:0000313" key="2">
    <source>
        <dbReference type="EMBL" id="AHY45827.1"/>
    </source>
</evidence>
<dbReference type="Pfam" id="PF09852">
    <property type="entry name" value="DUF2079"/>
    <property type="match status" value="1"/>
</dbReference>
<dbReference type="RefSeq" id="WP_038680527.1">
    <property type="nucleotide sequence ID" value="NZ_CP007514.1"/>
</dbReference>
<accession>A0A023X021</accession>
<protein>
    <submittedName>
        <fullName evidence="3">DUF2079 domain-containing protein</fullName>
    </submittedName>
    <submittedName>
        <fullName evidence="2">Putative membrane protein (DUF2079)</fullName>
    </submittedName>
</protein>
<dbReference type="AlphaFoldDB" id="A0A023X021"/>
<keyword evidence="1" id="KW-0472">Membrane</keyword>
<proteinExistence type="predicted"/>
<dbReference type="Proteomes" id="UP001281130">
    <property type="component" value="Unassembled WGS sequence"/>
</dbReference>
<feature type="transmembrane region" description="Helical" evidence="1">
    <location>
        <begin position="196"/>
        <end position="224"/>
    </location>
</feature>
<feature type="transmembrane region" description="Helical" evidence="1">
    <location>
        <begin position="231"/>
        <end position="254"/>
    </location>
</feature>
<dbReference type="Proteomes" id="UP000025229">
    <property type="component" value="Chromosome"/>
</dbReference>
<gene>
    <name evidence="2" type="ORF">RradSPS_0544</name>
    <name evidence="3" type="ORF">SIL72_04275</name>
</gene>
<feature type="transmembrane region" description="Helical" evidence="1">
    <location>
        <begin position="274"/>
        <end position="293"/>
    </location>
</feature>
<sequence length="523" mass="57759">MQTRERRAGEAVEAPRKEQGLFARAWAGVRERFGAREFVFLCALVYGVGMAFLAVYKHEIFASSRFDLGNMDQAVWNSAHGRILEATDELGNLTSRLRNHADLLLLLYVPLYWIFPTPYWLLVSQALVVGLGAVPLFWLARRFLGGREWPAALIASAYLLNPGLQAANLFDYHAQMLAGTFLLFAFHYVLERRLLPFLVFAVLATACKEGISLVVAMMGVYMLVIERRPRWGVPIFAGGVGVFLFTMLVLIPAFNVGDTSGLVEERYGAFGGSLGGVVTTTLTDPLFVLSFMLAPDRWSYFAQLFGMPGFLGLLAPHLLVLPASELAINLLSDRPQMTNTYYHYSAAIIPFTYVAAASGLATLIRLLRRYRSDLVAPLATSRIPLVAGVGIVLLGLQMVFLAGPLPFFHAPSNHRSVIDPSPPEHRAALREAVALVPDGARVSATNNIGPHLAHRRYLYLFPTIGEAEYVVVDQSAPGYDTRIEPVLSLQSTQVLERSGEFEEVFSRNGVEVFRRVPQSPDGQ</sequence>
<feature type="transmembrane region" description="Helical" evidence="1">
    <location>
        <begin position="341"/>
        <end position="364"/>
    </location>
</feature>
<reference evidence="2 4" key="1">
    <citation type="submission" date="2014-03" db="EMBL/GenBank/DDBJ databases">
        <title>Complete genome sequence of the Radio-Resistant Rubrobacter radiotolerans RSPS-4.</title>
        <authorList>
            <person name="Egas C.C."/>
            <person name="Barroso C.C."/>
            <person name="Froufe H.J.C."/>
            <person name="Pacheco J.J."/>
            <person name="Albuquerque L.L."/>
            <person name="da Costa M.M.S."/>
        </authorList>
    </citation>
    <scope>NUCLEOTIDE SEQUENCE [LARGE SCALE GENOMIC DNA]</scope>
    <source>
        <strain evidence="2 4">RSPS-4</strain>
    </source>
</reference>
<keyword evidence="1" id="KW-0812">Transmembrane</keyword>
<feature type="transmembrane region" description="Helical" evidence="1">
    <location>
        <begin position="385"/>
        <end position="408"/>
    </location>
</feature>
<dbReference type="STRING" id="42256.RradSPS_0544"/>
<dbReference type="InterPro" id="IPR018650">
    <property type="entry name" value="STSV1_Orf64"/>
</dbReference>
<dbReference type="HOGENOM" id="CLU_566103_0_0_11"/>
<reference evidence="3" key="2">
    <citation type="submission" date="2023-11" db="EMBL/GenBank/DDBJ databases">
        <title>MicrobeMod: A computational toolkit for identifying prokaryotic methylation and restriction-modification with nanopore sequencing.</title>
        <authorList>
            <person name="Crits-Christoph A."/>
            <person name="Kang S.C."/>
            <person name="Lee H."/>
            <person name="Ostrov N."/>
        </authorList>
    </citation>
    <scope>NUCLEOTIDE SEQUENCE</scope>
    <source>
        <strain evidence="3">ATCC 51242</strain>
    </source>
</reference>
<organism evidence="2 4">
    <name type="scientific">Rubrobacter radiotolerans</name>
    <name type="common">Arthrobacter radiotolerans</name>
    <dbReference type="NCBI Taxonomy" id="42256"/>
    <lineage>
        <taxon>Bacteria</taxon>
        <taxon>Bacillati</taxon>
        <taxon>Actinomycetota</taxon>
        <taxon>Rubrobacteria</taxon>
        <taxon>Rubrobacterales</taxon>
        <taxon>Rubrobacteraceae</taxon>
        <taxon>Rubrobacter</taxon>
    </lineage>
</organism>
<dbReference type="EMBL" id="JAWXXX010000001">
    <property type="protein sequence ID" value="MDX5893241.1"/>
    <property type="molecule type" value="Genomic_DNA"/>
</dbReference>
<feature type="transmembrane region" description="Helical" evidence="1">
    <location>
        <begin position="300"/>
        <end position="321"/>
    </location>
</feature>
<evidence type="ECO:0000256" key="1">
    <source>
        <dbReference type="SAM" id="Phobius"/>
    </source>
</evidence>
<dbReference type="eggNOG" id="COG3463">
    <property type="taxonomic scope" value="Bacteria"/>
</dbReference>
<dbReference type="OrthoDB" id="5240834at2"/>
<dbReference type="EMBL" id="CP007514">
    <property type="protein sequence ID" value="AHY45827.1"/>
    <property type="molecule type" value="Genomic_DNA"/>
</dbReference>
<dbReference type="KEGG" id="rrd:RradSPS_0544"/>
<evidence type="ECO:0000313" key="4">
    <source>
        <dbReference type="Proteomes" id="UP000025229"/>
    </source>
</evidence>
<evidence type="ECO:0000313" key="3">
    <source>
        <dbReference type="EMBL" id="MDX5893241.1"/>
    </source>
</evidence>
<name>A0A023X021_RUBRA</name>
<keyword evidence="1" id="KW-1133">Transmembrane helix</keyword>
<feature type="transmembrane region" description="Helical" evidence="1">
    <location>
        <begin position="38"/>
        <end position="56"/>
    </location>
</feature>
<keyword evidence="4" id="KW-1185">Reference proteome</keyword>
<feature type="transmembrane region" description="Helical" evidence="1">
    <location>
        <begin position="119"/>
        <end position="140"/>
    </location>
</feature>